<dbReference type="Pfam" id="PF03401">
    <property type="entry name" value="TctC"/>
    <property type="match status" value="1"/>
</dbReference>
<gene>
    <name evidence="3" type="ORF">BKK80_33045</name>
</gene>
<dbReference type="EMBL" id="CP017755">
    <property type="protein sequence ID" value="AOZ10410.1"/>
    <property type="molecule type" value="Genomic_DNA"/>
</dbReference>
<evidence type="ECO:0000313" key="3">
    <source>
        <dbReference type="EMBL" id="AOZ10410.1"/>
    </source>
</evidence>
<evidence type="ECO:0000256" key="2">
    <source>
        <dbReference type="SAM" id="SignalP"/>
    </source>
</evidence>
<dbReference type="SUPFAM" id="SSF53850">
    <property type="entry name" value="Periplasmic binding protein-like II"/>
    <property type="match status" value="1"/>
</dbReference>
<dbReference type="PANTHER" id="PTHR42928:SF5">
    <property type="entry name" value="BLR1237 PROTEIN"/>
    <property type="match status" value="1"/>
</dbReference>
<keyword evidence="4" id="KW-1185">Reference proteome</keyword>
<dbReference type="InterPro" id="IPR042100">
    <property type="entry name" value="Bug_dom1"/>
</dbReference>
<feature type="signal peptide" evidence="2">
    <location>
        <begin position="1"/>
        <end position="38"/>
    </location>
</feature>
<proteinExistence type="inferred from homology"/>
<accession>A0A1D9IEA9</accession>
<sequence>MLQYLFPRLRAAGTALTATLTLAAATTALLAPAPAARAQGTYPNKPIRLVVPFSAGSATDILARILSSKIGEGGGYTVIVENRPGAGGTLGAAIVAKSAPDGYTLALVSIGHAINATLYPRLSYDTLKDFAPVSMVATVPNVLVVNATGPYHSVRDILAAAKARPGTLNFDSAGSGSSTHLSGELFKLQAGIDILHIPYKGTGEALTDIMAGRADFMFAPTVSAMPFVRQGKLRALAVATAQRAATLPDLPTVAEAGLPGYAFDSWFGVLAPAGTPKEIVDALNAQIAKALVAPDVRERLAAQGAEARGSTPQAFAATLRSEVARLAPVVRQAGIRGGQ</sequence>
<dbReference type="Gene3D" id="3.40.190.10">
    <property type="entry name" value="Periplasmic binding protein-like II"/>
    <property type="match status" value="1"/>
</dbReference>
<comment type="similarity">
    <text evidence="1">Belongs to the UPF0065 (bug) family.</text>
</comment>
<dbReference type="InterPro" id="IPR005064">
    <property type="entry name" value="BUG"/>
</dbReference>
<dbReference type="Gene3D" id="3.40.190.150">
    <property type="entry name" value="Bordetella uptake gene, domain 1"/>
    <property type="match status" value="1"/>
</dbReference>
<keyword evidence="2" id="KW-0732">Signal</keyword>
<protein>
    <submittedName>
        <fullName evidence="3">LacI family transcriptional regulator</fullName>
    </submittedName>
</protein>
<dbReference type="PANTHER" id="PTHR42928">
    <property type="entry name" value="TRICARBOXYLATE-BINDING PROTEIN"/>
    <property type="match status" value="1"/>
</dbReference>
<feature type="chain" id="PRO_5047472998" evidence="2">
    <location>
        <begin position="39"/>
        <end position="339"/>
    </location>
</feature>
<dbReference type="Proteomes" id="UP000177515">
    <property type="component" value="Chromosome 2"/>
</dbReference>
<dbReference type="CDD" id="cd13578">
    <property type="entry name" value="PBP2_Bug27"/>
    <property type="match status" value="1"/>
</dbReference>
<evidence type="ECO:0000313" key="4">
    <source>
        <dbReference type="Proteomes" id="UP000177515"/>
    </source>
</evidence>
<dbReference type="PIRSF" id="PIRSF017082">
    <property type="entry name" value="YflP"/>
    <property type="match status" value="1"/>
</dbReference>
<dbReference type="RefSeq" id="WP_071072897.1">
    <property type="nucleotide sequence ID" value="NZ_CP017755.1"/>
</dbReference>
<reference evidence="3 4" key="1">
    <citation type="submission" date="2016-10" db="EMBL/GenBank/DDBJ databases">
        <title>Complete genome sequences of three Cupriavidus strains isolated from various Malaysian environments.</title>
        <authorList>
            <person name="Abdullah A.A.-A."/>
            <person name="Shafie N.A.H."/>
            <person name="Lau N.S."/>
        </authorList>
    </citation>
    <scope>NUCLEOTIDE SEQUENCE [LARGE SCALE GENOMIC DNA]</scope>
    <source>
        <strain evidence="3 4">USMAA1020</strain>
    </source>
</reference>
<name>A0A1D9IEA9_9BURK</name>
<evidence type="ECO:0000256" key="1">
    <source>
        <dbReference type="ARBA" id="ARBA00006987"/>
    </source>
</evidence>
<organism evidence="3 4">
    <name type="scientific">Cupriavidus malaysiensis</name>
    <dbReference type="NCBI Taxonomy" id="367825"/>
    <lineage>
        <taxon>Bacteria</taxon>
        <taxon>Pseudomonadati</taxon>
        <taxon>Pseudomonadota</taxon>
        <taxon>Betaproteobacteria</taxon>
        <taxon>Burkholderiales</taxon>
        <taxon>Burkholderiaceae</taxon>
        <taxon>Cupriavidus</taxon>
    </lineage>
</organism>